<protein>
    <recommendedName>
        <fullName evidence="4">40S ribosomal protein S8</fullName>
    </recommendedName>
</protein>
<dbReference type="GO" id="GO:0006412">
    <property type="term" value="P:translation"/>
    <property type="evidence" value="ECO:0007669"/>
    <property type="project" value="InterPro"/>
</dbReference>
<dbReference type="PANTHER" id="PTHR10394">
    <property type="entry name" value="40S RIBOSOMAL PROTEIN S8"/>
    <property type="match status" value="1"/>
</dbReference>
<dbReference type="NCBIfam" id="TIGR00307">
    <property type="entry name" value="eS8"/>
    <property type="match status" value="1"/>
</dbReference>
<evidence type="ECO:0000313" key="6">
    <source>
        <dbReference type="EMBL" id="KAH0574221.1"/>
    </source>
</evidence>
<dbReference type="InterPro" id="IPR001047">
    <property type="entry name" value="Ribosomal_eS8"/>
</dbReference>
<keyword evidence="3 4" id="KW-0687">Ribonucleoprotein</keyword>
<keyword evidence="7" id="KW-1185">Reference proteome</keyword>
<dbReference type="OrthoDB" id="1703270at2759"/>
<dbReference type="FunFam" id="3.10.290.70:FF:000009">
    <property type="entry name" value="40S ribosomal protein S8"/>
    <property type="match status" value="1"/>
</dbReference>
<evidence type="ECO:0000256" key="4">
    <source>
        <dbReference type="RuleBase" id="RU000669"/>
    </source>
</evidence>
<dbReference type="Proteomes" id="UP000018208">
    <property type="component" value="Unassembled WGS sequence"/>
</dbReference>
<evidence type="ECO:0000256" key="3">
    <source>
        <dbReference type="ARBA" id="ARBA00023274"/>
    </source>
</evidence>
<dbReference type="InterPro" id="IPR022309">
    <property type="entry name" value="Ribosomal_Se8/biogenesis_NSA2"/>
</dbReference>
<accession>V6LU07</accession>
<dbReference type="Gene3D" id="3.10.290.70">
    <property type="match status" value="1"/>
</dbReference>
<dbReference type="VEuPathDB" id="GiardiaDB:SS50377_24168"/>
<dbReference type="GO" id="GO:0003735">
    <property type="term" value="F:structural constituent of ribosome"/>
    <property type="evidence" value="ECO:0007669"/>
    <property type="project" value="InterPro"/>
</dbReference>
<keyword evidence="2 4" id="KW-0689">Ribosomal protein</keyword>
<dbReference type="AlphaFoldDB" id="V6LU07"/>
<sequence>MGISRDTMHKRKATGAAPSIYHKKRLYMGGRQPSMTKLVVRSSKTKQQGKKVTSVRVRGGSIKRRALRLETGNFIWHSAKKGSVTRILSVCYNSTSNELVRTNTLVKSCIVYIDAAPFAAVTGIESETATQVKTGKVLAKITSRPGQQGRADGYILEGAELAFYQKKLAAK</sequence>
<dbReference type="Pfam" id="PF01201">
    <property type="entry name" value="Ribosomal_S8e"/>
    <property type="match status" value="1"/>
</dbReference>
<dbReference type="GO" id="GO:0005840">
    <property type="term" value="C:ribosome"/>
    <property type="evidence" value="ECO:0007669"/>
    <property type="project" value="UniProtKB-KW"/>
</dbReference>
<dbReference type="EMBL" id="KI546122">
    <property type="protein sequence ID" value="EST44269.1"/>
    <property type="molecule type" value="Genomic_DNA"/>
</dbReference>
<dbReference type="GO" id="GO:1990904">
    <property type="term" value="C:ribonucleoprotein complex"/>
    <property type="evidence" value="ECO:0007669"/>
    <property type="project" value="UniProtKB-KW"/>
</dbReference>
<name>V6LU07_9EUKA</name>
<reference evidence="6" key="2">
    <citation type="submission" date="2020-12" db="EMBL/GenBank/DDBJ databases">
        <title>New Spironucleus salmonicida genome in near-complete chromosomes.</title>
        <authorList>
            <person name="Xu F."/>
            <person name="Kurt Z."/>
            <person name="Jimenez-Gonzalez A."/>
            <person name="Astvaldsson A."/>
            <person name="Andersson J.O."/>
            <person name="Svard S.G."/>
        </authorList>
    </citation>
    <scope>NUCLEOTIDE SEQUENCE</scope>
    <source>
        <strain evidence="6">ATCC 50377</strain>
    </source>
</reference>
<comment type="similarity">
    <text evidence="1 4">Belongs to the eukaryotic ribosomal protein eS8 family.</text>
</comment>
<reference evidence="5 6" key="1">
    <citation type="journal article" date="2014" name="PLoS Genet.">
        <title>The Genome of Spironucleus salmonicida Highlights a Fish Pathogen Adapted to Fluctuating Environments.</title>
        <authorList>
            <person name="Xu F."/>
            <person name="Jerlstrom-Hultqvist J."/>
            <person name="Einarsson E."/>
            <person name="Astvaldsson A."/>
            <person name="Svard S.G."/>
            <person name="Andersson J.O."/>
        </authorList>
    </citation>
    <scope>NUCLEOTIDE SEQUENCE</scope>
    <source>
        <strain evidence="6">ATCC 50377</strain>
    </source>
</reference>
<proteinExistence type="inferred from homology"/>
<organism evidence="5">
    <name type="scientific">Spironucleus salmonicida</name>
    <dbReference type="NCBI Taxonomy" id="348837"/>
    <lineage>
        <taxon>Eukaryota</taxon>
        <taxon>Metamonada</taxon>
        <taxon>Diplomonadida</taxon>
        <taxon>Hexamitidae</taxon>
        <taxon>Hexamitinae</taxon>
        <taxon>Spironucleus</taxon>
    </lineage>
</organism>
<dbReference type="EMBL" id="AUWU02000004">
    <property type="protein sequence ID" value="KAH0574221.1"/>
    <property type="molecule type" value="Genomic_DNA"/>
</dbReference>
<dbReference type="CDD" id="cd11380">
    <property type="entry name" value="Ribosomal_S8e_like"/>
    <property type="match status" value="1"/>
</dbReference>
<evidence type="ECO:0000313" key="5">
    <source>
        <dbReference type="EMBL" id="EST44269.1"/>
    </source>
</evidence>
<gene>
    <name evidence="5" type="ORF">SS50377_15932</name>
    <name evidence="6" type="ORF">SS50377_24168</name>
</gene>
<evidence type="ECO:0000313" key="7">
    <source>
        <dbReference type="Proteomes" id="UP000018208"/>
    </source>
</evidence>
<evidence type="ECO:0000256" key="2">
    <source>
        <dbReference type="ARBA" id="ARBA00022980"/>
    </source>
</evidence>
<evidence type="ECO:0000256" key="1">
    <source>
        <dbReference type="ARBA" id="ARBA00005257"/>
    </source>
</evidence>